<dbReference type="Proteomes" id="UP000019488">
    <property type="component" value="Unassembled WGS sequence"/>
</dbReference>
<evidence type="ECO:0000313" key="2">
    <source>
        <dbReference type="Proteomes" id="UP000019488"/>
    </source>
</evidence>
<dbReference type="eggNOG" id="ENOG502ZCHY">
    <property type="taxonomic scope" value="Bacteria"/>
</dbReference>
<organism evidence="1 2">
    <name type="scientific">Lentilactobacillus farraginis DSM 18382 = JCM 14108</name>
    <dbReference type="NCBI Taxonomy" id="1423743"/>
    <lineage>
        <taxon>Bacteria</taxon>
        <taxon>Bacillati</taxon>
        <taxon>Bacillota</taxon>
        <taxon>Bacilli</taxon>
        <taxon>Lactobacillales</taxon>
        <taxon>Lactobacillaceae</taxon>
        <taxon>Lentilactobacillus</taxon>
    </lineage>
</organism>
<dbReference type="EMBL" id="BAKI01000029">
    <property type="protein sequence ID" value="GAF37315.1"/>
    <property type="molecule type" value="Genomic_DNA"/>
</dbReference>
<reference evidence="1" key="1">
    <citation type="journal article" date="2014" name="Genome Announc.">
        <title>Draft Genome Sequences of Two Lactobacillus Strains, L. farraginis JCM 14108T and L. composti JCM 14202T, Isolated from Compost of Distilled Shochu Residue.</title>
        <authorList>
            <person name="Yuki M."/>
            <person name="Oshima K."/>
            <person name="Suda W."/>
            <person name="Kitahara M."/>
            <person name="Kitamura K."/>
            <person name="Iida T."/>
            <person name="Hattori M."/>
            <person name="Ohkuma M."/>
        </authorList>
    </citation>
    <scope>NUCLEOTIDE SEQUENCE [LARGE SCALE GENOMIC DNA]</scope>
    <source>
        <strain evidence="1">JCM 14108</strain>
    </source>
</reference>
<evidence type="ECO:0000313" key="1">
    <source>
        <dbReference type="EMBL" id="GAF37315.1"/>
    </source>
</evidence>
<protein>
    <submittedName>
        <fullName evidence="1">Uncharacterized protein</fullName>
    </submittedName>
</protein>
<name>X0QFB7_9LACO</name>
<proteinExistence type="predicted"/>
<gene>
    <name evidence="1" type="ORF">JCM14108_2338</name>
</gene>
<dbReference type="STRING" id="1423743.FD41_GL001105"/>
<comment type="caution">
    <text evidence="1">The sequence shown here is derived from an EMBL/GenBank/DDBJ whole genome shotgun (WGS) entry which is preliminary data.</text>
</comment>
<dbReference type="AlphaFoldDB" id="X0QFB7"/>
<accession>X0QFB7</accession>
<sequence>MPTPFDLLQANYLQGYWNSNPQYTAPYLMEALFTPTKQKADNVKLLNGQDIYPAPLDYTKEDSPALPVERGSLSTGTLPTYKFKNSLNLNENDFKDLNNALASNDRNLVLTITKKLYDDQANLLIRARFTREYYAIQHS</sequence>